<dbReference type="CDD" id="cd16922">
    <property type="entry name" value="HATPase_EvgS-ArcB-TorS-like"/>
    <property type="match status" value="1"/>
</dbReference>
<dbReference type="Pfam" id="PF00072">
    <property type="entry name" value="Response_reg"/>
    <property type="match status" value="1"/>
</dbReference>
<dbReference type="PRINTS" id="PR00344">
    <property type="entry name" value="BCTRLSENSOR"/>
</dbReference>
<reference evidence="12" key="1">
    <citation type="journal article" date="2019" name="Int. J. Syst. Evol. Microbiol.">
        <title>The Global Catalogue of Microorganisms (GCM) 10K type strain sequencing project: providing services to taxonomists for standard genome sequencing and annotation.</title>
        <authorList>
            <consortium name="The Broad Institute Genomics Platform"/>
            <consortium name="The Broad Institute Genome Sequencing Center for Infectious Disease"/>
            <person name="Wu L."/>
            <person name="Ma J."/>
        </authorList>
    </citation>
    <scope>NUCLEOTIDE SEQUENCE [LARGE SCALE GENOMIC DNA]</scope>
    <source>
        <strain evidence="12">CGMCC 1.16306</strain>
    </source>
</reference>
<dbReference type="InterPro" id="IPR005467">
    <property type="entry name" value="His_kinase_dom"/>
</dbReference>
<evidence type="ECO:0000256" key="4">
    <source>
        <dbReference type="ARBA" id="ARBA00022679"/>
    </source>
</evidence>
<dbReference type="SUPFAM" id="SSF52172">
    <property type="entry name" value="CheY-like"/>
    <property type="match status" value="1"/>
</dbReference>
<keyword evidence="11" id="KW-0067">ATP-binding</keyword>
<dbReference type="InterPro" id="IPR036890">
    <property type="entry name" value="HATPase_C_sf"/>
</dbReference>
<dbReference type="Gene3D" id="3.30.565.10">
    <property type="entry name" value="Histidine kinase-like ATPase, C-terminal domain"/>
    <property type="match status" value="1"/>
</dbReference>
<evidence type="ECO:0000256" key="3">
    <source>
        <dbReference type="ARBA" id="ARBA00022553"/>
    </source>
</evidence>
<dbReference type="InterPro" id="IPR011006">
    <property type="entry name" value="CheY-like_superfamily"/>
</dbReference>
<feature type="transmembrane region" description="Helical" evidence="7">
    <location>
        <begin position="9"/>
        <end position="29"/>
    </location>
</feature>
<dbReference type="SMART" id="SM00448">
    <property type="entry name" value="REC"/>
    <property type="match status" value="1"/>
</dbReference>
<dbReference type="InterPro" id="IPR006189">
    <property type="entry name" value="CHASE_dom"/>
</dbReference>
<dbReference type="SUPFAM" id="SSF47384">
    <property type="entry name" value="Homodimeric domain of signal transducing histidine kinase"/>
    <property type="match status" value="1"/>
</dbReference>
<name>A0ABW2MUN7_9FLAO</name>
<evidence type="ECO:0000313" key="11">
    <source>
        <dbReference type="EMBL" id="MFC7357285.1"/>
    </source>
</evidence>
<keyword evidence="7" id="KW-0472">Membrane</keyword>
<dbReference type="Gene3D" id="3.40.50.2300">
    <property type="match status" value="1"/>
</dbReference>
<dbReference type="CDD" id="cd00082">
    <property type="entry name" value="HisKA"/>
    <property type="match status" value="1"/>
</dbReference>
<keyword evidence="3 6" id="KW-0597">Phosphoprotein</keyword>
<dbReference type="CDD" id="cd17546">
    <property type="entry name" value="REC_hyHK_CKI1_RcsC-like"/>
    <property type="match status" value="1"/>
</dbReference>
<evidence type="ECO:0000256" key="7">
    <source>
        <dbReference type="SAM" id="Phobius"/>
    </source>
</evidence>
<accession>A0ABW2MUN7</accession>
<evidence type="ECO:0000259" key="10">
    <source>
        <dbReference type="PROSITE" id="PS50839"/>
    </source>
</evidence>
<dbReference type="SMART" id="SM00388">
    <property type="entry name" value="HisKA"/>
    <property type="match status" value="1"/>
</dbReference>
<keyword evidence="12" id="KW-1185">Reference proteome</keyword>
<organism evidence="11 12">
    <name type="scientific">Jejudonia soesokkakensis</name>
    <dbReference type="NCBI Taxonomy" id="1323432"/>
    <lineage>
        <taxon>Bacteria</taxon>
        <taxon>Pseudomonadati</taxon>
        <taxon>Bacteroidota</taxon>
        <taxon>Flavobacteriia</taxon>
        <taxon>Flavobacteriales</taxon>
        <taxon>Flavobacteriaceae</taxon>
        <taxon>Jejudonia</taxon>
    </lineage>
</organism>
<keyword evidence="5" id="KW-0418">Kinase</keyword>
<keyword evidence="4" id="KW-0808">Transferase</keyword>
<comment type="catalytic activity">
    <reaction evidence="1">
        <text>ATP + protein L-histidine = ADP + protein N-phospho-L-histidine.</text>
        <dbReference type="EC" id="2.7.13.3"/>
    </reaction>
</comment>
<comment type="caution">
    <text evidence="11">The sequence shown here is derived from an EMBL/GenBank/DDBJ whole genome shotgun (WGS) entry which is preliminary data.</text>
</comment>
<evidence type="ECO:0000256" key="5">
    <source>
        <dbReference type="ARBA" id="ARBA00022777"/>
    </source>
</evidence>
<proteinExistence type="predicted"/>
<dbReference type="SMART" id="SM00387">
    <property type="entry name" value="HATPase_c"/>
    <property type="match status" value="1"/>
</dbReference>
<dbReference type="Pfam" id="PF00512">
    <property type="entry name" value="HisKA"/>
    <property type="match status" value="1"/>
</dbReference>
<feature type="domain" description="CHASE" evidence="10">
    <location>
        <begin position="108"/>
        <end position="191"/>
    </location>
</feature>
<dbReference type="EC" id="2.7.13.3" evidence="2"/>
<sequence length="688" mass="78155">MIRTAPKRTYWIAICVSTFLSLCCIFFYLQAKKKLDQEISSHIQTVGNVTVQDFERTVHDNIISLENLKDRIEESNSEFMEYFESDATRIMDQHPAIQFIEWIDHDGIIREVHPLSENRAAYLLDIKPIEYRYDDWMTNSLNRKSNMTSWVHLTQKGNAFLVDVPIFIEDEFYGTVTAGMDFESQFNELSKNFKNFTIQLIDEEGEPFYSSGTIDKESFAERSEFTSSLQPNPESNKTWSFQLVFGDSALYTERDIIQKTALSYGILISIIVGFLIVYFLRWRHRTNQQLEINATLTQLNKELEEQKLAAQEASLYKSDFISNMSHEIRTPLNAILGFVDILGSKNLLRNERLYLKLMKNSAQNLLGLVNDILDINKIESGEVEIYNQVFSPSENLKNVIATYETQIAENKLHLNTSIQTLSNSSVRSDSSKFDQIFTNILTNAIKFTPKGSISVAYTEKVVDDTLVIDVEISDTGVGIPENKINEIFNRFVQVENGTRKSHVGGGLGLAITNELVQLLGGTIKVRSKNHVGSTFSIRLPLSIASETEAKITSEIRDLSDLNCLIVDDNRINRMILFNILQQAGIHADSVGSGNEALSKSKYINYDVVFMDIHMPDMDGFETTEKLLQISPLSKVIGLSADVTVESIRKGKLSGMNEYLTKPIDKEMLFQTLNKLNKTKEAYQNIYAS</sequence>
<dbReference type="PROSITE" id="PS50839">
    <property type="entry name" value="CHASE"/>
    <property type="match status" value="1"/>
</dbReference>
<gene>
    <name evidence="11" type="ORF">ACFQO1_06275</name>
</gene>
<evidence type="ECO:0000259" key="9">
    <source>
        <dbReference type="PROSITE" id="PS50110"/>
    </source>
</evidence>
<feature type="transmembrane region" description="Helical" evidence="7">
    <location>
        <begin position="261"/>
        <end position="280"/>
    </location>
</feature>
<evidence type="ECO:0000313" key="12">
    <source>
        <dbReference type="Proteomes" id="UP001596415"/>
    </source>
</evidence>
<feature type="modified residue" description="4-aspartylphosphate" evidence="6">
    <location>
        <position position="611"/>
    </location>
</feature>
<protein>
    <recommendedName>
        <fullName evidence="2">histidine kinase</fullName>
        <ecNumber evidence="2">2.7.13.3</ecNumber>
    </recommendedName>
</protein>
<feature type="domain" description="Histidine kinase" evidence="8">
    <location>
        <begin position="323"/>
        <end position="543"/>
    </location>
</feature>
<evidence type="ECO:0000256" key="6">
    <source>
        <dbReference type="PROSITE-ProRule" id="PRU00169"/>
    </source>
</evidence>
<dbReference type="InterPro" id="IPR001789">
    <property type="entry name" value="Sig_transdc_resp-reg_receiver"/>
</dbReference>
<dbReference type="PROSITE" id="PS50110">
    <property type="entry name" value="RESPONSE_REGULATORY"/>
    <property type="match status" value="1"/>
</dbReference>
<dbReference type="GO" id="GO:0005524">
    <property type="term" value="F:ATP binding"/>
    <property type="evidence" value="ECO:0007669"/>
    <property type="project" value="UniProtKB-KW"/>
</dbReference>
<evidence type="ECO:0000259" key="8">
    <source>
        <dbReference type="PROSITE" id="PS50109"/>
    </source>
</evidence>
<dbReference type="Gene3D" id="1.10.287.130">
    <property type="match status" value="1"/>
</dbReference>
<evidence type="ECO:0000256" key="1">
    <source>
        <dbReference type="ARBA" id="ARBA00000085"/>
    </source>
</evidence>
<dbReference type="RefSeq" id="WP_380217131.1">
    <property type="nucleotide sequence ID" value="NZ_JBHTBN010000002.1"/>
</dbReference>
<dbReference type="EMBL" id="JBHTBN010000002">
    <property type="protein sequence ID" value="MFC7357285.1"/>
    <property type="molecule type" value="Genomic_DNA"/>
</dbReference>
<dbReference type="Proteomes" id="UP001596415">
    <property type="component" value="Unassembled WGS sequence"/>
</dbReference>
<feature type="domain" description="Response regulatory" evidence="9">
    <location>
        <begin position="562"/>
        <end position="676"/>
    </location>
</feature>
<dbReference type="PANTHER" id="PTHR43047">
    <property type="entry name" value="TWO-COMPONENT HISTIDINE PROTEIN KINASE"/>
    <property type="match status" value="1"/>
</dbReference>
<dbReference type="SUPFAM" id="SSF55874">
    <property type="entry name" value="ATPase domain of HSP90 chaperone/DNA topoisomerase II/histidine kinase"/>
    <property type="match status" value="1"/>
</dbReference>
<dbReference type="Pfam" id="PF02518">
    <property type="entry name" value="HATPase_c"/>
    <property type="match status" value="1"/>
</dbReference>
<keyword evidence="7" id="KW-1133">Transmembrane helix</keyword>
<evidence type="ECO:0000256" key="2">
    <source>
        <dbReference type="ARBA" id="ARBA00012438"/>
    </source>
</evidence>
<keyword evidence="7" id="KW-0812">Transmembrane</keyword>
<keyword evidence="11" id="KW-0547">Nucleotide-binding</keyword>
<dbReference type="InterPro" id="IPR003661">
    <property type="entry name" value="HisK_dim/P_dom"/>
</dbReference>
<dbReference type="InterPro" id="IPR003594">
    <property type="entry name" value="HATPase_dom"/>
</dbReference>
<dbReference type="InterPro" id="IPR036097">
    <property type="entry name" value="HisK_dim/P_sf"/>
</dbReference>
<dbReference type="InterPro" id="IPR004358">
    <property type="entry name" value="Sig_transdc_His_kin-like_C"/>
</dbReference>
<dbReference type="PROSITE" id="PS50109">
    <property type="entry name" value="HIS_KIN"/>
    <property type="match status" value="1"/>
</dbReference>